<accession>A0A0C9SXE3</accession>
<evidence type="ECO:0000256" key="1">
    <source>
        <dbReference type="SAM" id="MobiDB-lite"/>
    </source>
</evidence>
<dbReference type="OrthoDB" id="2804726at2759"/>
<feature type="compositionally biased region" description="Low complexity" evidence="1">
    <location>
        <begin position="134"/>
        <end position="151"/>
    </location>
</feature>
<reference evidence="2 3" key="1">
    <citation type="submission" date="2014-06" db="EMBL/GenBank/DDBJ databases">
        <title>Evolutionary Origins and Diversification of the Mycorrhizal Mutualists.</title>
        <authorList>
            <consortium name="DOE Joint Genome Institute"/>
            <consortium name="Mycorrhizal Genomics Consortium"/>
            <person name="Kohler A."/>
            <person name="Kuo A."/>
            <person name="Nagy L.G."/>
            <person name="Floudas D."/>
            <person name="Copeland A."/>
            <person name="Barry K.W."/>
            <person name="Cichocki N."/>
            <person name="Veneault-Fourrey C."/>
            <person name="LaButti K."/>
            <person name="Lindquist E.A."/>
            <person name="Lipzen A."/>
            <person name="Lundell T."/>
            <person name="Morin E."/>
            <person name="Murat C."/>
            <person name="Riley R."/>
            <person name="Ohm R."/>
            <person name="Sun H."/>
            <person name="Tunlid A."/>
            <person name="Henrissat B."/>
            <person name="Grigoriev I.V."/>
            <person name="Hibbett D.S."/>
            <person name="Martin F."/>
        </authorList>
    </citation>
    <scope>NUCLEOTIDE SEQUENCE [LARGE SCALE GENOMIC DNA]</scope>
    <source>
        <strain evidence="2 3">FD-325 SS-3</strain>
    </source>
</reference>
<feature type="region of interest" description="Disordered" evidence="1">
    <location>
        <begin position="364"/>
        <end position="439"/>
    </location>
</feature>
<feature type="compositionally biased region" description="Low complexity" evidence="1">
    <location>
        <begin position="163"/>
        <end position="178"/>
    </location>
</feature>
<dbReference type="EMBL" id="KN832571">
    <property type="protein sequence ID" value="KII84315.1"/>
    <property type="molecule type" value="Genomic_DNA"/>
</dbReference>
<feature type="compositionally biased region" description="Polar residues" evidence="1">
    <location>
        <begin position="261"/>
        <end position="271"/>
    </location>
</feature>
<feature type="compositionally biased region" description="Basic and acidic residues" evidence="1">
    <location>
        <begin position="319"/>
        <end position="338"/>
    </location>
</feature>
<sequence length="697" mass="74102">MAIDLAPHLNLRRSSRLSTGPPPSPRALRAIKRDAEPQPCGTRKRKRKENYMSVAADDDAQISKRPRRRGPPVELPSGHRTRKGKARQPDAAPVKQESRHSSRHRPAASSAPSAVAVPHTPPLEAHTPLLDQDPLVSSESSTSAPSSSSPAILPPVPRPSSPSPLASSSVLESAAAPPTETSVDNAASPDPTAASESVREPADAPPSESISAAVIDPVLLAPAPSAPSNPRSLLERLSVAPLEEDENPPVELQDNDDHVETQSSAPLSLQVQPPPRPGSPFQGLEPPSQGHVEPQIPVPEPQLPAQGDLLPELQLQPQDEAHRQSQEAEPVREYRERESSIWKVACQERVDVLVRRLGAPSIRAFEAAYSPPPSPSHWDESPRKRRRSTEGAEDSQFKLYTPESYRRRTARREACRTGSVDADAEDADAEGEPDPDIPFDIFAADVSARAATEEPYEFNSDEELELDLDDDMCDDDESDTTGDDEAGWSFFAPSAPAPPPADIPRLSALPATLLAEQREGAYMGRGTPPDRARRAAWACAGRWFAEQFHAPSAPTFFGSPAPPPVGVHAPSSVFPVPPPTFSTPPPVFGTPSPAFGAPPLAMPMDMDMLDMPSPGGWSAFLQSFLGPLPLPMAVDGCIHPGPGVGAMNGGGAMNMGGHGDAHAHGGQGDAWMHPPEMVDVPVGVGIGRESTLSSALG</sequence>
<feature type="compositionally biased region" description="Acidic residues" evidence="1">
    <location>
        <begin position="474"/>
        <end position="486"/>
    </location>
</feature>
<dbReference type="HOGENOM" id="CLU_331507_0_0_1"/>
<gene>
    <name evidence="2" type="ORF">PLICRDRAFT_46187</name>
</gene>
<feature type="compositionally biased region" description="Acidic residues" evidence="1">
    <location>
        <begin position="422"/>
        <end position="437"/>
    </location>
</feature>
<feature type="compositionally biased region" description="Low complexity" evidence="1">
    <location>
        <begin position="306"/>
        <end position="318"/>
    </location>
</feature>
<proteinExistence type="predicted"/>
<feature type="compositionally biased region" description="Pro residues" evidence="1">
    <location>
        <begin position="152"/>
        <end position="162"/>
    </location>
</feature>
<dbReference type="Proteomes" id="UP000053263">
    <property type="component" value="Unassembled WGS sequence"/>
</dbReference>
<feature type="compositionally biased region" description="Low complexity" evidence="1">
    <location>
        <begin position="219"/>
        <end position="232"/>
    </location>
</feature>
<protein>
    <submittedName>
        <fullName evidence="2">Uncharacterized protein</fullName>
    </submittedName>
</protein>
<feature type="region of interest" description="Disordered" evidence="1">
    <location>
        <begin position="474"/>
        <end position="494"/>
    </location>
</feature>
<keyword evidence="3" id="KW-1185">Reference proteome</keyword>
<name>A0A0C9SXE3_PLICR</name>
<evidence type="ECO:0000313" key="3">
    <source>
        <dbReference type="Proteomes" id="UP000053263"/>
    </source>
</evidence>
<organism evidence="2 3">
    <name type="scientific">Plicaturopsis crispa FD-325 SS-3</name>
    <dbReference type="NCBI Taxonomy" id="944288"/>
    <lineage>
        <taxon>Eukaryota</taxon>
        <taxon>Fungi</taxon>
        <taxon>Dikarya</taxon>
        <taxon>Basidiomycota</taxon>
        <taxon>Agaricomycotina</taxon>
        <taxon>Agaricomycetes</taxon>
        <taxon>Agaricomycetidae</taxon>
        <taxon>Amylocorticiales</taxon>
        <taxon>Amylocorticiaceae</taxon>
        <taxon>Plicatura</taxon>
        <taxon>Plicaturopsis crispa</taxon>
    </lineage>
</organism>
<dbReference type="AlphaFoldDB" id="A0A0C9SXE3"/>
<feature type="region of interest" description="Disordered" evidence="1">
    <location>
        <begin position="1"/>
        <end position="338"/>
    </location>
</feature>
<feature type="compositionally biased region" description="Low complexity" evidence="1">
    <location>
        <begin position="107"/>
        <end position="118"/>
    </location>
</feature>
<evidence type="ECO:0000313" key="2">
    <source>
        <dbReference type="EMBL" id="KII84315.1"/>
    </source>
</evidence>